<name>A0A1H8XGN0_9PSEU</name>
<protein>
    <submittedName>
        <fullName evidence="7">Glucose/arabinose dehydrogenase, beta-propeller fold</fullName>
    </submittedName>
</protein>
<dbReference type="Pfam" id="PF00041">
    <property type="entry name" value="fn3"/>
    <property type="match status" value="2"/>
</dbReference>
<evidence type="ECO:0000259" key="6">
    <source>
        <dbReference type="PROSITE" id="PS50853"/>
    </source>
</evidence>
<dbReference type="InterPro" id="IPR013783">
    <property type="entry name" value="Ig-like_fold"/>
</dbReference>
<dbReference type="Gene3D" id="2.60.120.260">
    <property type="entry name" value="Galactose-binding domain-like"/>
    <property type="match status" value="1"/>
</dbReference>
<proteinExistence type="predicted"/>
<dbReference type="GO" id="GO:0000272">
    <property type="term" value="P:polysaccharide catabolic process"/>
    <property type="evidence" value="ECO:0007669"/>
    <property type="project" value="UniProtKB-KW"/>
</dbReference>
<gene>
    <name evidence="7" type="ORF">SAMN04489732_107235</name>
</gene>
<evidence type="ECO:0000313" key="8">
    <source>
        <dbReference type="Proteomes" id="UP000198582"/>
    </source>
</evidence>
<dbReference type="InterPro" id="IPR011042">
    <property type="entry name" value="6-blade_b-propeller_TolB-like"/>
</dbReference>
<dbReference type="InterPro" id="IPR008979">
    <property type="entry name" value="Galactose-bd-like_sf"/>
</dbReference>
<keyword evidence="2" id="KW-0624">Polysaccharide degradation</keyword>
<dbReference type="InterPro" id="IPR003961">
    <property type="entry name" value="FN3_dom"/>
</dbReference>
<dbReference type="SUPFAM" id="SSF49785">
    <property type="entry name" value="Galactose-binding domain-like"/>
    <property type="match status" value="1"/>
</dbReference>
<evidence type="ECO:0000256" key="3">
    <source>
        <dbReference type="SAM" id="MobiDB-lite"/>
    </source>
</evidence>
<keyword evidence="1" id="KW-0378">Hydrolase</keyword>
<dbReference type="AlphaFoldDB" id="A0A1H8XGN0"/>
<evidence type="ECO:0000313" key="7">
    <source>
        <dbReference type="EMBL" id="SEP39184.1"/>
    </source>
</evidence>
<dbReference type="Proteomes" id="UP000198582">
    <property type="component" value="Unassembled WGS sequence"/>
</dbReference>
<feature type="signal peptide" evidence="4">
    <location>
        <begin position="1"/>
        <end position="30"/>
    </location>
</feature>
<reference evidence="7 8" key="1">
    <citation type="submission" date="2016-10" db="EMBL/GenBank/DDBJ databases">
        <authorList>
            <person name="de Groot N.N."/>
        </authorList>
    </citation>
    <scope>NUCLEOTIDE SEQUENCE [LARGE SCALE GENOMIC DNA]</scope>
    <source>
        <strain evidence="7 8">DSM 44993</strain>
    </source>
</reference>
<evidence type="ECO:0000256" key="1">
    <source>
        <dbReference type="ARBA" id="ARBA00023295"/>
    </source>
</evidence>
<dbReference type="Pfam" id="PF00754">
    <property type="entry name" value="F5_F8_type_C"/>
    <property type="match status" value="1"/>
</dbReference>
<dbReference type="PANTHER" id="PTHR19328:SF13">
    <property type="entry name" value="HIPL1 PROTEIN"/>
    <property type="match status" value="1"/>
</dbReference>
<dbReference type="PROSITE" id="PS50853">
    <property type="entry name" value="FN3"/>
    <property type="match status" value="2"/>
</dbReference>
<feature type="domain" description="F5/8 type C" evidence="5">
    <location>
        <begin position="24"/>
        <end position="164"/>
    </location>
</feature>
<dbReference type="Pfam" id="PF07995">
    <property type="entry name" value="GSDH"/>
    <property type="match status" value="1"/>
</dbReference>
<evidence type="ECO:0000259" key="5">
    <source>
        <dbReference type="PROSITE" id="PS50022"/>
    </source>
</evidence>
<dbReference type="SUPFAM" id="SSF50952">
    <property type="entry name" value="Soluble quinoprotein glucose dehydrogenase"/>
    <property type="match status" value="1"/>
</dbReference>
<dbReference type="EMBL" id="FOEF01000007">
    <property type="protein sequence ID" value="SEP39184.1"/>
    <property type="molecule type" value="Genomic_DNA"/>
</dbReference>
<dbReference type="STRING" id="394193.SAMN04489732_107235"/>
<dbReference type="PANTHER" id="PTHR19328">
    <property type="entry name" value="HEDGEHOG-INTERACTING PROTEIN"/>
    <property type="match status" value="1"/>
</dbReference>
<dbReference type="InterPro" id="IPR036116">
    <property type="entry name" value="FN3_sf"/>
</dbReference>
<accession>A0A1H8XGN0</accession>
<dbReference type="InterPro" id="IPR000421">
    <property type="entry name" value="FA58C"/>
</dbReference>
<evidence type="ECO:0000256" key="2">
    <source>
        <dbReference type="ARBA" id="ARBA00023326"/>
    </source>
</evidence>
<dbReference type="PROSITE" id="PS50022">
    <property type="entry name" value="FA58C_3"/>
    <property type="match status" value="1"/>
</dbReference>
<keyword evidence="4" id="KW-0732">Signal</keyword>
<dbReference type="InterPro" id="IPR011041">
    <property type="entry name" value="Quinoprot_gluc/sorb_DH_b-prop"/>
</dbReference>
<dbReference type="Gene3D" id="2.60.40.10">
    <property type="entry name" value="Immunoglobulins"/>
    <property type="match status" value="2"/>
</dbReference>
<feature type="region of interest" description="Disordered" evidence="3">
    <location>
        <begin position="248"/>
        <end position="276"/>
    </location>
</feature>
<feature type="domain" description="Fibronectin type-III" evidence="6">
    <location>
        <begin position="270"/>
        <end position="355"/>
    </location>
</feature>
<keyword evidence="2" id="KW-0119">Carbohydrate metabolism</keyword>
<evidence type="ECO:0000256" key="4">
    <source>
        <dbReference type="SAM" id="SignalP"/>
    </source>
</evidence>
<dbReference type="RefSeq" id="WP_245787378.1">
    <property type="nucleotide sequence ID" value="NZ_FOEF01000007.1"/>
</dbReference>
<feature type="domain" description="Fibronectin type-III" evidence="6">
    <location>
        <begin position="173"/>
        <end position="262"/>
    </location>
</feature>
<feature type="chain" id="PRO_5011663307" evidence="4">
    <location>
        <begin position="31"/>
        <end position="689"/>
    </location>
</feature>
<dbReference type="SMART" id="SM00060">
    <property type="entry name" value="FN3"/>
    <property type="match status" value="2"/>
</dbReference>
<keyword evidence="8" id="KW-1185">Reference proteome</keyword>
<sequence>MTRFKRWCTAGSGAAALVMAMALIAPPSLAQPAADTLLSKGKPATASSTESSAYAAADAVDGKTTTRWASKEGADPQWLSVDLGSTAQISKVVLNWEAAYAKSYEIQVSADNTTWNTVYSTKNGKGGTETATTTGASGRYVRLYGTARGTSYGYSLWEFQVTGHLTTGTTPAAPTNLRTTAVTDTAVSLAWDAATAGSSGAVTKYDVFQHGSQIATVDGKTLSYQATGLTPNTQYYFTIFAEDGSGGISPPSAELPVKTAASNDTQPPTAPADPHTTAVTANTVSLAWSASTDNVGVVGYDVYNGTAKAGTFPDTSGTIDGLAPATAYTFTVRAKDAAGNASDPSKAVAVTTTGGNGGGGTNPGEVTQITTDSDIPWGLAFLPDGSALVSERDTFQLVRITPAGKKTVVGKVPGVDTTGGEGGLLGLAVSKDFATDHWLYVFHTSSSDNRIVRFQYVNDKISGEQVLLTGIARNRYHNGGRLAFGPDGKLYATTGDAQNGDNAQNLNSLNGKILRLNPDGSVPADNPQSGKYFWSYGHRNVQGLAWDSKGRLWESELGDSKQDEVNLIVKGGNYGWPACEGTTGSCGQPGFIAPKRTFSPTAKHSPSGLAIVGDVLFMSELTGQEVQRMPISGDSLPTAKTYFTGEYGRLRTIVAAPDGSLWLTTTNGDKSGTPGKLDNKILRIALTGG</sequence>
<dbReference type="GO" id="GO:0016798">
    <property type="term" value="F:hydrolase activity, acting on glycosyl bonds"/>
    <property type="evidence" value="ECO:0007669"/>
    <property type="project" value="UniProtKB-KW"/>
</dbReference>
<keyword evidence="1" id="KW-0326">Glycosidase</keyword>
<dbReference type="CDD" id="cd00063">
    <property type="entry name" value="FN3"/>
    <property type="match status" value="2"/>
</dbReference>
<dbReference type="Gene3D" id="2.120.10.30">
    <property type="entry name" value="TolB, C-terminal domain"/>
    <property type="match status" value="1"/>
</dbReference>
<dbReference type="InterPro" id="IPR012938">
    <property type="entry name" value="Glc/Sorbosone_DH"/>
</dbReference>
<dbReference type="SUPFAM" id="SSF49265">
    <property type="entry name" value="Fibronectin type III"/>
    <property type="match status" value="1"/>
</dbReference>
<organism evidence="7 8">
    <name type="scientific">Amycolatopsis saalfeldensis</name>
    <dbReference type="NCBI Taxonomy" id="394193"/>
    <lineage>
        <taxon>Bacteria</taxon>
        <taxon>Bacillati</taxon>
        <taxon>Actinomycetota</taxon>
        <taxon>Actinomycetes</taxon>
        <taxon>Pseudonocardiales</taxon>
        <taxon>Pseudonocardiaceae</taxon>
        <taxon>Amycolatopsis</taxon>
    </lineage>
</organism>